<dbReference type="Proteomes" id="UP001152795">
    <property type="component" value="Unassembled WGS sequence"/>
</dbReference>
<comment type="caution">
    <text evidence="2">The sequence shown here is derived from an EMBL/GenBank/DDBJ whole genome shotgun (WGS) entry which is preliminary data.</text>
</comment>
<dbReference type="EMBL" id="CACRXK020000046">
    <property type="protein sequence ID" value="CAB3977425.1"/>
    <property type="molecule type" value="Genomic_DNA"/>
</dbReference>
<reference evidence="2" key="1">
    <citation type="submission" date="2020-04" db="EMBL/GenBank/DDBJ databases">
        <authorList>
            <person name="Alioto T."/>
            <person name="Alioto T."/>
            <person name="Gomez Garrido J."/>
        </authorList>
    </citation>
    <scope>NUCLEOTIDE SEQUENCE</scope>
    <source>
        <strain evidence="2">A484AB</strain>
    </source>
</reference>
<feature type="region of interest" description="Disordered" evidence="1">
    <location>
        <begin position="186"/>
        <end position="214"/>
    </location>
</feature>
<dbReference type="AlphaFoldDB" id="A0A7D9D730"/>
<organism evidence="2 3">
    <name type="scientific">Paramuricea clavata</name>
    <name type="common">Red gorgonian</name>
    <name type="synonym">Violescent sea-whip</name>
    <dbReference type="NCBI Taxonomy" id="317549"/>
    <lineage>
        <taxon>Eukaryota</taxon>
        <taxon>Metazoa</taxon>
        <taxon>Cnidaria</taxon>
        <taxon>Anthozoa</taxon>
        <taxon>Octocorallia</taxon>
        <taxon>Malacalcyonacea</taxon>
        <taxon>Plexauridae</taxon>
        <taxon>Paramuricea</taxon>
    </lineage>
</organism>
<evidence type="ECO:0000313" key="2">
    <source>
        <dbReference type="EMBL" id="CAB3977425.1"/>
    </source>
</evidence>
<protein>
    <submittedName>
        <fullName evidence="2">Uncharacterized protein</fullName>
    </submittedName>
</protein>
<evidence type="ECO:0000313" key="3">
    <source>
        <dbReference type="Proteomes" id="UP001152795"/>
    </source>
</evidence>
<sequence length="232" mass="25926">MELQKYFSKGTSNDHDVVSAFVKSLHYEHGLPSQAKQALEQHLTVSSLYSFDAAYIQIFVQNMKLISETKVEKEENLGVLRSQLHDSNDSEVQSSKENAENQEYIRDAFCGKEGEDGYAQFHPQRSDIIDAKTSHTSQEPKSPISVISTGTLDLDPNEKINNFSQSEVIPCDYFGDLVEEELRTTSLNQGDFNSENENSNSDTEDSVTKTIKDSVSESQKSNLLQVCLVSAV</sequence>
<feature type="compositionally biased region" description="Low complexity" evidence="1">
    <location>
        <begin position="191"/>
        <end position="201"/>
    </location>
</feature>
<accession>A0A7D9D730</accession>
<gene>
    <name evidence="2" type="ORF">PACLA_8A058440</name>
</gene>
<keyword evidence="3" id="KW-1185">Reference proteome</keyword>
<evidence type="ECO:0000256" key="1">
    <source>
        <dbReference type="SAM" id="MobiDB-lite"/>
    </source>
</evidence>
<proteinExistence type="predicted"/>
<name>A0A7D9D730_PARCT</name>